<keyword evidence="3" id="KW-1185">Reference proteome</keyword>
<proteinExistence type="predicted"/>
<name>A0A3A9YPR7_9ACTN</name>
<sequence length="202" mass="20137">MRLPGWWPLALCTLLGALLGGGHALLTDRAYAARGYVLVTRPEADQSAAVGLAQSYGRVATSDAVLRMARTDAGAAAGDLRGRVTASTSPDAPMIEITGRAGSPQAAARAANAVAQALIAYGNEARGRTDATLSRFAEAAPPSRAISPAPGLSLAVGGSAGAVTGCLALLVRAGGAGTGRRRAPLPAQVDKGTAPGVSETVR</sequence>
<dbReference type="Proteomes" id="UP000272474">
    <property type="component" value="Unassembled WGS sequence"/>
</dbReference>
<dbReference type="OrthoDB" id="3872739at2"/>
<dbReference type="EMBL" id="RBAL01000020">
    <property type="protein sequence ID" value="RKN38038.1"/>
    <property type="molecule type" value="Genomic_DNA"/>
</dbReference>
<dbReference type="PANTHER" id="PTHR32309">
    <property type="entry name" value="TYROSINE-PROTEIN KINASE"/>
    <property type="match status" value="1"/>
</dbReference>
<evidence type="ECO:0000313" key="2">
    <source>
        <dbReference type="EMBL" id="RKN38038.1"/>
    </source>
</evidence>
<dbReference type="AlphaFoldDB" id="A0A3A9YPR7"/>
<gene>
    <name evidence="2" type="ORF">D7294_25980</name>
</gene>
<dbReference type="InterPro" id="IPR050445">
    <property type="entry name" value="Bact_polysacc_biosynth/exp"/>
</dbReference>
<evidence type="ECO:0000313" key="3">
    <source>
        <dbReference type="Proteomes" id="UP000272474"/>
    </source>
</evidence>
<dbReference type="RefSeq" id="WP_120683947.1">
    <property type="nucleotide sequence ID" value="NZ_RBAL01000020.1"/>
</dbReference>
<accession>A0A3A9YPR7</accession>
<reference evidence="2 3" key="1">
    <citation type="journal article" date="2014" name="Int. J. Syst. Evol. Microbiol.">
        <title>Streptomyces hoynatensis sp. nov., isolated from deep marine sediment.</title>
        <authorList>
            <person name="Veyisoglu A."/>
            <person name="Sahin N."/>
        </authorList>
    </citation>
    <scope>NUCLEOTIDE SEQUENCE [LARGE SCALE GENOMIC DNA]</scope>
    <source>
        <strain evidence="2 3">KCTC 29097</strain>
    </source>
</reference>
<protein>
    <submittedName>
        <fullName evidence="2">Lipopolysaccharide biosynthesis protein</fullName>
    </submittedName>
</protein>
<comment type="caution">
    <text evidence="2">The sequence shown here is derived from an EMBL/GenBank/DDBJ whole genome shotgun (WGS) entry which is preliminary data.</text>
</comment>
<dbReference type="PANTHER" id="PTHR32309:SF31">
    <property type="entry name" value="CAPSULAR EXOPOLYSACCHARIDE FAMILY"/>
    <property type="match status" value="1"/>
</dbReference>
<organism evidence="2 3">
    <name type="scientific">Streptomyces hoynatensis</name>
    <dbReference type="NCBI Taxonomy" id="1141874"/>
    <lineage>
        <taxon>Bacteria</taxon>
        <taxon>Bacillati</taxon>
        <taxon>Actinomycetota</taxon>
        <taxon>Actinomycetes</taxon>
        <taxon>Kitasatosporales</taxon>
        <taxon>Streptomycetaceae</taxon>
        <taxon>Streptomyces</taxon>
    </lineage>
</organism>
<evidence type="ECO:0000256" key="1">
    <source>
        <dbReference type="SAM" id="MobiDB-lite"/>
    </source>
</evidence>
<feature type="region of interest" description="Disordered" evidence="1">
    <location>
        <begin position="177"/>
        <end position="202"/>
    </location>
</feature>